<sequence>MKDKNFNHYIVFWLTGSLSQLGSSMTGFSLIIWAYKQTNSAISVSLMTFFSYLPYIAVSIFAGALIDKHRKKSIMLTADLIAASCSMVVLALVVMNRLEIWHIYIVNGVIGLMNSIESPAQTVAVGMMVPKEKYAQVSGMNSFSNSLLTVITPMLAAFIYSFSGLKGIIFIDLITFLIAFVTLMLIIPLPECLQIPTDRNNNILHDCKAGLLFLINHKGIWYIVISMAFLNFFSRLTYENILTPMILGRSGGDEKVLGIVNGILGAGGIIGGLIVSFKKIHRDNIKLIYYSAALSFLFGDLLMGLGQNTIVWCIAAFAASAPISFINAGQSLIMYHAIPKELQGRVFAVRNAIQYCTIPMGILLGGFLADCVFEPYMLSDHKLALFLQKFVGFGQGSGMAVMFLISGVSGFISSIFWYHNKEIRKLQK</sequence>
<dbReference type="InterPro" id="IPR011701">
    <property type="entry name" value="MFS"/>
</dbReference>
<evidence type="ECO:0000256" key="1">
    <source>
        <dbReference type="ARBA" id="ARBA00004651"/>
    </source>
</evidence>
<dbReference type="AlphaFoldDB" id="A0A6P1TK53"/>
<keyword evidence="5 7" id="KW-1133">Transmembrane helix</keyword>
<reference evidence="8 9" key="1">
    <citation type="submission" date="2020-01" db="EMBL/GenBank/DDBJ databases">
        <title>Genome analysis of Anaerocolumna sp. CBA3638.</title>
        <authorList>
            <person name="Kim J."/>
            <person name="Roh S.W."/>
        </authorList>
    </citation>
    <scope>NUCLEOTIDE SEQUENCE [LARGE SCALE GENOMIC DNA]</scope>
    <source>
        <strain evidence="8 9">CBA3638</strain>
    </source>
</reference>
<feature type="transmembrane region" description="Helical" evidence="7">
    <location>
        <begin position="41"/>
        <end position="66"/>
    </location>
</feature>
<comment type="subcellular location">
    <subcellularLocation>
        <location evidence="1">Cell membrane</location>
        <topology evidence="1">Multi-pass membrane protein</topology>
    </subcellularLocation>
</comment>
<dbReference type="InterPro" id="IPR036259">
    <property type="entry name" value="MFS_trans_sf"/>
</dbReference>
<evidence type="ECO:0000256" key="2">
    <source>
        <dbReference type="ARBA" id="ARBA00022448"/>
    </source>
</evidence>
<proteinExistence type="predicted"/>
<dbReference type="Gene3D" id="1.20.1250.20">
    <property type="entry name" value="MFS general substrate transporter like domains"/>
    <property type="match status" value="1"/>
</dbReference>
<feature type="transmembrane region" description="Helical" evidence="7">
    <location>
        <begin position="309"/>
        <end position="335"/>
    </location>
</feature>
<dbReference type="Proteomes" id="UP000464314">
    <property type="component" value="Chromosome"/>
</dbReference>
<feature type="transmembrane region" description="Helical" evidence="7">
    <location>
        <begin position="168"/>
        <end position="189"/>
    </location>
</feature>
<keyword evidence="4 7" id="KW-0812">Transmembrane</keyword>
<evidence type="ECO:0000256" key="4">
    <source>
        <dbReference type="ARBA" id="ARBA00022692"/>
    </source>
</evidence>
<dbReference type="Pfam" id="PF07690">
    <property type="entry name" value="MFS_1"/>
    <property type="match status" value="1"/>
</dbReference>
<dbReference type="SUPFAM" id="SSF103473">
    <property type="entry name" value="MFS general substrate transporter"/>
    <property type="match status" value="1"/>
</dbReference>
<feature type="transmembrane region" description="Helical" evidence="7">
    <location>
        <begin position="287"/>
        <end position="303"/>
    </location>
</feature>
<dbReference type="EMBL" id="CP048000">
    <property type="protein sequence ID" value="QHQ60441.1"/>
    <property type="molecule type" value="Genomic_DNA"/>
</dbReference>
<organism evidence="8 9">
    <name type="scientific">Anaerocolumna sedimenticola</name>
    <dbReference type="NCBI Taxonomy" id="2696063"/>
    <lineage>
        <taxon>Bacteria</taxon>
        <taxon>Bacillati</taxon>
        <taxon>Bacillota</taxon>
        <taxon>Clostridia</taxon>
        <taxon>Lachnospirales</taxon>
        <taxon>Lachnospiraceae</taxon>
        <taxon>Anaerocolumna</taxon>
    </lineage>
</organism>
<feature type="transmembrane region" description="Helical" evidence="7">
    <location>
        <begin position="12"/>
        <end position="35"/>
    </location>
</feature>
<name>A0A6P1TK53_9FIRM</name>
<evidence type="ECO:0000256" key="6">
    <source>
        <dbReference type="ARBA" id="ARBA00023136"/>
    </source>
</evidence>
<feature type="transmembrane region" description="Helical" evidence="7">
    <location>
        <begin position="398"/>
        <end position="418"/>
    </location>
</feature>
<keyword evidence="3" id="KW-1003">Cell membrane</keyword>
<dbReference type="GO" id="GO:0022857">
    <property type="term" value="F:transmembrane transporter activity"/>
    <property type="evidence" value="ECO:0007669"/>
    <property type="project" value="InterPro"/>
</dbReference>
<feature type="transmembrane region" description="Helical" evidence="7">
    <location>
        <begin position="101"/>
        <end position="130"/>
    </location>
</feature>
<dbReference type="GO" id="GO:0005886">
    <property type="term" value="C:plasma membrane"/>
    <property type="evidence" value="ECO:0007669"/>
    <property type="project" value="UniProtKB-SubCell"/>
</dbReference>
<gene>
    <name evidence="8" type="ORF">Ana3638_06375</name>
</gene>
<evidence type="ECO:0000256" key="7">
    <source>
        <dbReference type="SAM" id="Phobius"/>
    </source>
</evidence>
<evidence type="ECO:0000256" key="3">
    <source>
        <dbReference type="ARBA" id="ARBA00022475"/>
    </source>
</evidence>
<dbReference type="PANTHER" id="PTHR43266">
    <property type="entry name" value="MACROLIDE-EFFLUX PROTEIN"/>
    <property type="match status" value="1"/>
</dbReference>
<feature type="transmembrane region" description="Helical" evidence="7">
    <location>
        <begin position="73"/>
        <end position="95"/>
    </location>
</feature>
<keyword evidence="2" id="KW-0813">Transport</keyword>
<dbReference type="KEGG" id="anr:Ana3638_06375"/>
<feature type="transmembrane region" description="Helical" evidence="7">
    <location>
        <begin position="356"/>
        <end position="378"/>
    </location>
</feature>
<keyword evidence="6 7" id="KW-0472">Membrane</keyword>
<protein>
    <submittedName>
        <fullName evidence="8">MFS transporter</fullName>
    </submittedName>
</protein>
<feature type="transmembrane region" description="Helical" evidence="7">
    <location>
        <begin position="256"/>
        <end position="275"/>
    </location>
</feature>
<dbReference type="PANTHER" id="PTHR43266:SF2">
    <property type="entry name" value="MAJOR FACILITATOR SUPERFAMILY (MFS) PROFILE DOMAIN-CONTAINING PROTEIN"/>
    <property type="match status" value="1"/>
</dbReference>
<accession>A0A6P1TK53</accession>
<dbReference type="RefSeq" id="WP_161837277.1">
    <property type="nucleotide sequence ID" value="NZ_CP048000.1"/>
</dbReference>
<evidence type="ECO:0000256" key="5">
    <source>
        <dbReference type="ARBA" id="ARBA00022989"/>
    </source>
</evidence>
<feature type="transmembrane region" description="Helical" evidence="7">
    <location>
        <begin position="142"/>
        <end position="162"/>
    </location>
</feature>
<feature type="transmembrane region" description="Helical" evidence="7">
    <location>
        <begin position="219"/>
        <end position="236"/>
    </location>
</feature>
<keyword evidence="9" id="KW-1185">Reference proteome</keyword>
<dbReference type="CDD" id="cd06173">
    <property type="entry name" value="MFS_MefA_like"/>
    <property type="match status" value="1"/>
</dbReference>
<evidence type="ECO:0000313" key="9">
    <source>
        <dbReference type="Proteomes" id="UP000464314"/>
    </source>
</evidence>
<evidence type="ECO:0000313" key="8">
    <source>
        <dbReference type="EMBL" id="QHQ60441.1"/>
    </source>
</evidence>